<evidence type="ECO:0000259" key="2">
    <source>
        <dbReference type="Pfam" id="PF13649"/>
    </source>
</evidence>
<dbReference type="CDD" id="cd02440">
    <property type="entry name" value="AdoMet_MTases"/>
    <property type="match status" value="1"/>
</dbReference>
<feature type="domain" description="Methyltransferase" evidence="2">
    <location>
        <begin position="52"/>
        <end position="142"/>
    </location>
</feature>
<evidence type="ECO:0000313" key="3">
    <source>
        <dbReference type="EMBL" id="MBB5960556.1"/>
    </source>
</evidence>
<dbReference type="RefSeq" id="WP_184698859.1">
    <property type="nucleotide sequence ID" value="NZ_JACHJN010000017.1"/>
</dbReference>
<keyword evidence="1 3" id="KW-0808">Transferase</keyword>
<dbReference type="InterPro" id="IPR041698">
    <property type="entry name" value="Methyltransf_25"/>
</dbReference>
<dbReference type="Gene3D" id="3.40.50.150">
    <property type="entry name" value="Vaccinia Virus protein VP39"/>
    <property type="match status" value="1"/>
</dbReference>
<proteinExistence type="predicted"/>
<comment type="caution">
    <text evidence="3">The sequence shown here is derived from an EMBL/GenBank/DDBJ whole genome shotgun (WGS) entry which is preliminary data.</text>
</comment>
<organism evidence="3 4">
    <name type="scientific">Saccharothrix tamanrassetensis</name>
    <dbReference type="NCBI Taxonomy" id="1051531"/>
    <lineage>
        <taxon>Bacteria</taxon>
        <taxon>Bacillati</taxon>
        <taxon>Actinomycetota</taxon>
        <taxon>Actinomycetes</taxon>
        <taxon>Pseudonocardiales</taxon>
        <taxon>Pseudonocardiaceae</taxon>
        <taxon>Saccharothrix</taxon>
    </lineage>
</organism>
<keyword evidence="4" id="KW-1185">Reference proteome</keyword>
<dbReference type="SUPFAM" id="SSF53335">
    <property type="entry name" value="S-adenosyl-L-methionine-dependent methyltransferases"/>
    <property type="match status" value="1"/>
</dbReference>
<dbReference type="GO" id="GO:0032259">
    <property type="term" value="P:methylation"/>
    <property type="evidence" value="ECO:0007669"/>
    <property type="project" value="UniProtKB-KW"/>
</dbReference>
<evidence type="ECO:0000313" key="4">
    <source>
        <dbReference type="Proteomes" id="UP000547510"/>
    </source>
</evidence>
<dbReference type="GO" id="GO:0008168">
    <property type="term" value="F:methyltransferase activity"/>
    <property type="evidence" value="ECO:0007669"/>
    <property type="project" value="UniProtKB-KW"/>
</dbReference>
<name>A0A841CZ15_9PSEU</name>
<dbReference type="Pfam" id="PF13649">
    <property type="entry name" value="Methyltransf_25"/>
    <property type="match status" value="1"/>
</dbReference>
<keyword evidence="3" id="KW-0489">Methyltransferase</keyword>
<evidence type="ECO:0000256" key="1">
    <source>
        <dbReference type="ARBA" id="ARBA00022679"/>
    </source>
</evidence>
<dbReference type="AlphaFoldDB" id="A0A841CZ15"/>
<dbReference type="Proteomes" id="UP000547510">
    <property type="component" value="Unassembled WGS sequence"/>
</dbReference>
<protein>
    <submittedName>
        <fullName evidence="3">SAM-dependent methyltransferase</fullName>
    </submittedName>
</protein>
<reference evidence="3 4" key="1">
    <citation type="submission" date="2020-08" db="EMBL/GenBank/DDBJ databases">
        <title>Genomic Encyclopedia of Type Strains, Phase III (KMG-III): the genomes of soil and plant-associated and newly described type strains.</title>
        <authorList>
            <person name="Whitman W."/>
        </authorList>
    </citation>
    <scope>NUCLEOTIDE SEQUENCE [LARGE SCALE GENOMIC DNA]</scope>
    <source>
        <strain evidence="3 4">CECT 8640</strain>
    </source>
</reference>
<accession>A0A841CZ15</accession>
<sequence>MTEPRFLVTTRTAYDTVAVDYEALLRDDLAGNTMDRAMLGAFAELTAGSGPVADIGCGPGRITTHLAGLGLDVFGIDLSPAMVAVARARYPELRFEVGSMTDLDLPDGGLGGVVAWYSVIHIPPDLRPEVFVGFHRVLAPGGHLLMAFQAGDERRDHTEAYGHEITLTGYRLPPDGIASLLVETGFEVRATLIRAPEPLREKAPQAYLLARKPVDA</sequence>
<dbReference type="InterPro" id="IPR029063">
    <property type="entry name" value="SAM-dependent_MTases_sf"/>
</dbReference>
<dbReference type="PANTHER" id="PTHR43861">
    <property type="entry name" value="TRANS-ACONITATE 2-METHYLTRANSFERASE-RELATED"/>
    <property type="match status" value="1"/>
</dbReference>
<dbReference type="EMBL" id="JACHJN010000017">
    <property type="protein sequence ID" value="MBB5960556.1"/>
    <property type="molecule type" value="Genomic_DNA"/>
</dbReference>
<gene>
    <name evidence="3" type="ORF">FHS29_007184</name>
</gene>